<dbReference type="Gene3D" id="3.40.50.150">
    <property type="entry name" value="Vaccinia Virus protein VP39"/>
    <property type="match status" value="1"/>
</dbReference>
<dbReference type="SUPFAM" id="SSF53335">
    <property type="entry name" value="S-adenosyl-L-methionine-dependent methyltransferases"/>
    <property type="match status" value="1"/>
</dbReference>
<organism evidence="2 3">
    <name type="scientific">Gnomoniopsis smithogilvyi</name>
    <dbReference type="NCBI Taxonomy" id="1191159"/>
    <lineage>
        <taxon>Eukaryota</taxon>
        <taxon>Fungi</taxon>
        <taxon>Dikarya</taxon>
        <taxon>Ascomycota</taxon>
        <taxon>Pezizomycotina</taxon>
        <taxon>Sordariomycetes</taxon>
        <taxon>Sordariomycetidae</taxon>
        <taxon>Diaporthales</taxon>
        <taxon>Gnomoniaceae</taxon>
        <taxon>Gnomoniopsis</taxon>
    </lineage>
</organism>
<dbReference type="Pfam" id="PF08241">
    <property type="entry name" value="Methyltransf_11"/>
    <property type="match status" value="1"/>
</dbReference>
<protein>
    <recommendedName>
        <fullName evidence="1">Methyltransferase type 11 domain-containing protein</fullName>
    </recommendedName>
</protein>
<accession>A0A9W8Z2R7</accession>
<dbReference type="InterPro" id="IPR013216">
    <property type="entry name" value="Methyltransf_11"/>
</dbReference>
<sequence>MSSTTASNVYSHGHSAATVAGHATRTAEFCAAYLLPHLSPGASLLDVGCGPGSITSTFVPYVSPGGRVVGVDSSAAVIATAQSQFGSGGAEFLVGDIFQLPFEDGTFDFVYAHQVIVHLPLDKVGSAFREMKRVCKAGGLVTFRDARAEKGGLQAFPNDPLLPQTMQLFCERVYLNSGVTPDSVGRFLKIARDEVGFRETKRQFSLDVFEGKELREMWGNQWMNRTGEEGFKSFVREKGLASEEELAELPKAWAKWRDTEDGWCTLLQIEHLCWK</sequence>
<evidence type="ECO:0000313" key="2">
    <source>
        <dbReference type="EMBL" id="KAJ4397796.1"/>
    </source>
</evidence>
<dbReference type="PANTHER" id="PTHR42912">
    <property type="entry name" value="METHYLTRANSFERASE"/>
    <property type="match status" value="1"/>
</dbReference>
<dbReference type="GO" id="GO:0008757">
    <property type="term" value="F:S-adenosylmethionine-dependent methyltransferase activity"/>
    <property type="evidence" value="ECO:0007669"/>
    <property type="project" value="InterPro"/>
</dbReference>
<evidence type="ECO:0000259" key="1">
    <source>
        <dbReference type="Pfam" id="PF08241"/>
    </source>
</evidence>
<dbReference type="CDD" id="cd02440">
    <property type="entry name" value="AdoMet_MTases"/>
    <property type="match status" value="1"/>
</dbReference>
<dbReference type="InterPro" id="IPR029063">
    <property type="entry name" value="SAM-dependent_MTases_sf"/>
</dbReference>
<keyword evidence="3" id="KW-1185">Reference proteome</keyword>
<gene>
    <name evidence="2" type="ORF">N0V93_002033</name>
</gene>
<proteinExistence type="predicted"/>
<feature type="domain" description="Methyltransferase type 11" evidence="1">
    <location>
        <begin position="45"/>
        <end position="142"/>
    </location>
</feature>
<dbReference type="InterPro" id="IPR050508">
    <property type="entry name" value="Methyltransf_Superfamily"/>
</dbReference>
<dbReference type="PANTHER" id="PTHR42912:SF93">
    <property type="entry name" value="N6-ADENOSINE-METHYLTRANSFERASE TMT1A"/>
    <property type="match status" value="1"/>
</dbReference>
<reference evidence="2" key="1">
    <citation type="submission" date="2022-10" db="EMBL/GenBank/DDBJ databases">
        <title>Tapping the CABI collections for fungal endophytes: first genome assemblies for Collariella, Neodidymelliopsis, Ascochyta clinopodiicola, Didymella pomorum, Didymosphaeria variabile, Neocosmospora piperis and Neocucurbitaria cava.</title>
        <authorList>
            <person name="Hill R."/>
        </authorList>
    </citation>
    <scope>NUCLEOTIDE SEQUENCE</scope>
    <source>
        <strain evidence="2">IMI 355082</strain>
    </source>
</reference>
<evidence type="ECO:0000313" key="3">
    <source>
        <dbReference type="Proteomes" id="UP001140453"/>
    </source>
</evidence>
<dbReference type="Proteomes" id="UP001140453">
    <property type="component" value="Unassembled WGS sequence"/>
</dbReference>
<dbReference type="EMBL" id="JAPEVB010000001">
    <property type="protein sequence ID" value="KAJ4397796.1"/>
    <property type="molecule type" value="Genomic_DNA"/>
</dbReference>
<name>A0A9W8Z2R7_9PEZI</name>
<dbReference type="AlphaFoldDB" id="A0A9W8Z2R7"/>
<comment type="caution">
    <text evidence="2">The sequence shown here is derived from an EMBL/GenBank/DDBJ whole genome shotgun (WGS) entry which is preliminary data.</text>
</comment>
<dbReference type="OrthoDB" id="10017101at2759"/>